<dbReference type="Gene3D" id="1.10.10.10">
    <property type="entry name" value="Winged helix-like DNA-binding domain superfamily/Winged helix DNA-binding domain"/>
    <property type="match status" value="1"/>
</dbReference>
<keyword evidence="2" id="KW-1185">Reference proteome</keyword>
<comment type="caution">
    <text evidence="1">The sequence shown here is derived from an EMBL/GenBank/DDBJ whole genome shotgun (WGS) entry which is preliminary data.</text>
</comment>
<dbReference type="OMA" id="GNAFCVG"/>
<dbReference type="SUPFAM" id="SSF46785">
    <property type="entry name" value="Winged helix' DNA-binding domain"/>
    <property type="match status" value="1"/>
</dbReference>
<reference evidence="1 2" key="1">
    <citation type="submission" date="2020-04" db="EMBL/GenBank/DDBJ databases">
        <title>Perkinsus olseni comparative genomics.</title>
        <authorList>
            <person name="Bogema D.R."/>
        </authorList>
    </citation>
    <scope>NUCLEOTIDE SEQUENCE [LARGE SCALE GENOMIC DNA]</scope>
    <source>
        <strain evidence="1 2">ATCC PRA-207</strain>
    </source>
</reference>
<evidence type="ECO:0000313" key="2">
    <source>
        <dbReference type="Proteomes" id="UP000553632"/>
    </source>
</evidence>
<accession>A0A7J6QHT6</accession>
<dbReference type="Proteomes" id="UP000553632">
    <property type="component" value="Unassembled WGS sequence"/>
</dbReference>
<gene>
    <name evidence="1" type="ORF">FOZ63_032465</name>
</gene>
<proteinExistence type="predicted"/>
<sequence>MPSPASENQPGSANTDAQKRDQLLEFIKVGSESTDFGYSVAEMATKFQGVLGTAEIRKLLGELSDDGLVYDAGDEDHYKCV</sequence>
<name>A0A7J6QHT6_PEROL</name>
<dbReference type="InterPro" id="IPR036390">
    <property type="entry name" value="WH_DNA-bd_sf"/>
</dbReference>
<dbReference type="EMBL" id="JABANO010033298">
    <property type="protein sequence ID" value="KAF4707100.1"/>
    <property type="molecule type" value="Genomic_DNA"/>
</dbReference>
<organism evidence="1 2">
    <name type="scientific">Perkinsus olseni</name>
    <name type="common">Perkinsus atlanticus</name>
    <dbReference type="NCBI Taxonomy" id="32597"/>
    <lineage>
        <taxon>Eukaryota</taxon>
        <taxon>Sar</taxon>
        <taxon>Alveolata</taxon>
        <taxon>Perkinsozoa</taxon>
        <taxon>Perkinsea</taxon>
        <taxon>Perkinsida</taxon>
        <taxon>Perkinsidae</taxon>
        <taxon>Perkinsus</taxon>
    </lineage>
</organism>
<evidence type="ECO:0000313" key="1">
    <source>
        <dbReference type="EMBL" id="KAF4707100.1"/>
    </source>
</evidence>
<dbReference type="AlphaFoldDB" id="A0A7J6QHT6"/>
<dbReference type="InterPro" id="IPR036388">
    <property type="entry name" value="WH-like_DNA-bd_sf"/>
</dbReference>
<protein>
    <submittedName>
        <fullName evidence="1">Uncharacterized protein</fullName>
    </submittedName>
</protein>